<dbReference type="Proteomes" id="UP000076584">
    <property type="component" value="Unassembled WGS sequence"/>
</dbReference>
<organism evidence="3 4">
    <name type="scientific">Colletotrichum incanum</name>
    <name type="common">Soybean anthracnose fungus</name>
    <dbReference type="NCBI Taxonomy" id="1573173"/>
    <lineage>
        <taxon>Eukaryota</taxon>
        <taxon>Fungi</taxon>
        <taxon>Dikarya</taxon>
        <taxon>Ascomycota</taxon>
        <taxon>Pezizomycotina</taxon>
        <taxon>Sordariomycetes</taxon>
        <taxon>Hypocreomycetidae</taxon>
        <taxon>Glomerellales</taxon>
        <taxon>Glomerellaceae</taxon>
        <taxon>Colletotrichum</taxon>
        <taxon>Colletotrichum spaethianum species complex</taxon>
    </lineage>
</organism>
<dbReference type="PANTHER" id="PTHR40845">
    <property type="match status" value="1"/>
</dbReference>
<dbReference type="PANTHER" id="PTHR40845:SF1">
    <property type="match status" value="1"/>
</dbReference>
<feature type="domain" description="DUF7888" evidence="2">
    <location>
        <begin position="96"/>
        <end position="231"/>
    </location>
</feature>
<evidence type="ECO:0000313" key="3">
    <source>
        <dbReference type="EMBL" id="KZL84059.1"/>
    </source>
</evidence>
<accession>A0A167DM12</accession>
<feature type="signal peptide" evidence="1">
    <location>
        <begin position="1"/>
        <end position="20"/>
    </location>
</feature>
<sequence length="231" mass="24782">MHFSAGTLLQVALCASTINALALPQADINTIEDRAATGDDMSPEAIESLQQRADAPPAGVSVSLTGHKGADGKFIVEPAPEGQDTQALQKRVSPAVAVIAGPAINVFASVVTAAIHAAIGGLASMAFWNPIRENFTKNTVKRMWDNNPDRAKYPAAICYNKGYGLQRPQGIIGLTSAKLTLGALNTDYDCMYMEGNNQFYTHSEGGYINLAYHYDGNRCTHLRDNGDLHCR</sequence>
<comment type="caution">
    <text evidence="3">The sequence shown here is derived from an EMBL/GenBank/DDBJ whole genome shotgun (WGS) entry which is preliminary data.</text>
</comment>
<name>A0A167DM12_COLIC</name>
<keyword evidence="4" id="KW-1185">Reference proteome</keyword>
<dbReference type="EMBL" id="LFIW01000969">
    <property type="protein sequence ID" value="KZL84059.1"/>
    <property type="molecule type" value="Genomic_DNA"/>
</dbReference>
<dbReference type="InterPro" id="IPR057210">
    <property type="entry name" value="DUF7888"/>
</dbReference>
<evidence type="ECO:0000256" key="1">
    <source>
        <dbReference type="SAM" id="SignalP"/>
    </source>
</evidence>
<evidence type="ECO:0000313" key="4">
    <source>
        <dbReference type="Proteomes" id="UP000076584"/>
    </source>
</evidence>
<protein>
    <recommendedName>
        <fullName evidence="2">DUF7888 domain-containing protein</fullName>
    </recommendedName>
</protein>
<keyword evidence="1" id="KW-0732">Signal</keyword>
<proteinExistence type="predicted"/>
<feature type="chain" id="PRO_5007885303" description="DUF7888 domain-containing protein" evidence="1">
    <location>
        <begin position="21"/>
        <end position="231"/>
    </location>
</feature>
<reference evidence="3 4" key="1">
    <citation type="submission" date="2015-06" db="EMBL/GenBank/DDBJ databases">
        <title>Survival trade-offs in plant roots during colonization by closely related pathogenic and mutualistic fungi.</title>
        <authorList>
            <person name="Hacquard S."/>
            <person name="Kracher B."/>
            <person name="Hiruma K."/>
            <person name="Weinman A."/>
            <person name="Muench P."/>
            <person name="Garrido Oter R."/>
            <person name="Ver Loren van Themaat E."/>
            <person name="Dallerey J.-F."/>
            <person name="Damm U."/>
            <person name="Henrissat B."/>
            <person name="Lespinet O."/>
            <person name="Thon M."/>
            <person name="Kemen E."/>
            <person name="McHardy A.C."/>
            <person name="Schulze-Lefert P."/>
            <person name="O'Connell R.J."/>
        </authorList>
    </citation>
    <scope>NUCLEOTIDE SEQUENCE [LARGE SCALE GENOMIC DNA]</scope>
    <source>
        <strain evidence="3 4">MAFF 238704</strain>
    </source>
</reference>
<evidence type="ECO:0000259" key="2">
    <source>
        <dbReference type="Pfam" id="PF25411"/>
    </source>
</evidence>
<dbReference type="Pfam" id="PF25411">
    <property type="entry name" value="DUF7888"/>
    <property type="match status" value="1"/>
</dbReference>
<dbReference type="AlphaFoldDB" id="A0A167DM12"/>
<dbReference type="STRING" id="1573173.A0A167DM12"/>
<gene>
    <name evidence="3" type="ORF">CI238_10106</name>
</gene>